<organism evidence="2 3">
    <name type="scientific">Synechococcus phage S-CBWM1</name>
    <dbReference type="NCBI Taxonomy" id="2053653"/>
    <lineage>
        <taxon>Viruses</taxon>
        <taxon>Duplodnaviria</taxon>
        <taxon>Heunggongvirae</taxon>
        <taxon>Uroviricota</taxon>
        <taxon>Caudoviricetes</taxon>
        <taxon>Aokuangvirus</taxon>
        <taxon>Aokuangvirus SCBWM1</taxon>
    </lineage>
</organism>
<sequence>MREFQWRREHLQNSIFRLKKKWDHYKRSLSDFELAILDLEKRVTSLDNIVPAMEDYVQREAGKELRALERENAELRSLVKLKKEIDHHGVEIGCTWAFYDFMFNHISQNNKGIRMMLNGAIFSSVIKKLMEGKSSLIVTPMPSAFLNVIAEGREMVSDILAEAKTSLVQEESWNSYAPLLQEWVHKEMIPNTLGYTLEEPELSGYDDMVLWEECPEMRDTYFPEVFDCVDLYRKNKEAIFTELGLPEAEKEVVRMIY</sequence>
<keyword evidence="1" id="KW-0175">Coiled coil</keyword>
<evidence type="ECO:0000313" key="3">
    <source>
        <dbReference type="Proteomes" id="UP000274731"/>
    </source>
</evidence>
<accession>A0A3G1L3N8</accession>
<evidence type="ECO:0000256" key="1">
    <source>
        <dbReference type="SAM" id="Coils"/>
    </source>
</evidence>
<protein>
    <submittedName>
        <fullName evidence="2">Uncharacterized protein</fullName>
    </submittedName>
</protein>
<feature type="coiled-coil region" evidence="1">
    <location>
        <begin position="58"/>
        <end position="85"/>
    </location>
</feature>
<gene>
    <name evidence="2" type="ORF">SCBWM1_gp76</name>
</gene>
<name>A0A3G1L3N8_9CAUD</name>
<dbReference type="EMBL" id="MG450654">
    <property type="protein sequence ID" value="ATW62760.1"/>
    <property type="molecule type" value="Genomic_DNA"/>
</dbReference>
<reference evidence="2 3" key="1">
    <citation type="journal article" date="2018" name="Environ. Microbiol.">
        <title>Novel phage-host interactions and evolution as revealed by a cyanomyovirus isolated from an estuarine environment.</title>
        <authorList>
            <person name="Xu Y."/>
            <person name="Zhang R."/>
            <person name="Wang N."/>
            <person name="Cai L."/>
            <person name="Tong Y."/>
            <person name="Sun Q."/>
            <person name="Chen F."/>
            <person name="Jiao N."/>
        </authorList>
    </citation>
    <scope>NUCLEOTIDE SEQUENCE [LARGE SCALE GENOMIC DNA]</scope>
</reference>
<evidence type="ECO:0000313" key="2">
    <source>
        <dbReference type="EMBL" id="ATW62760.1"/>
    </source>
</evidence>
<proteinExistence type="predicted"/>
<dbReference type="Proteomes" id="UP000274731">
    <property type="component" value="Segment"/>
</dbReference>
<keyword evidence="3" id="KW-1185">Reference proteome</keyword>